<evidence type="ECO:0000256" key="3">
    <source>
        <dbReference type="ARBA" id="ARBA00022827"/>
    </source>
</evidence>
<evidence type="ECO:0000256" key="2">
    <source>
        <dbReference type="ARBA" id="ARBA00022630"/>
    </source>
</evidence>
<dbReference type="GO" id="GO:0018677">
    <property type="term" value="F:pentachlorophenol monooxygenase activity"/>
    <property type="evidence" value="ECO:0007669"/>
    <property type="project" value="UniProtKB-EC"/>
</dbReference>
<proteinExistence type="predicted"/>
<evidence type="ECO:0000313" key="6">
    <source>
        <dbReference type="Proteomes" id="UP000255082"/>
    </source>
</evidence>
<keyword evidence="5" id="KW-0503">Monooxygenase</keyword>
<dbReference type="PRINTS" id="PR00420">
    <property type="entry name" value="RNGMNOXGNASE"/>
</dbReference>
<dbReference type="Pfam" id="PF01494">
    <property type="entry name" value="FAD_binding_3"/>
    <property type="match status" value="1"/>
</dbReference>
<dbReference type="InterPro" id="IPR002938">
    <property type="entry name" value="FAD-bd"/>
</dbReference>
<keyword evidence="2" id="KW-0285">Flavoprotein</keyword>
<protein>
    <submittedName>
        <fullName evidence="5">Pentachlorophenol 4-monooxygenase</fullName>
        <ecNumber evidence="5">1.14.13.50</ecNumber>
    </submittedName>
</protein>
<accession>A0A378WW26</accession>
<reference evidence="5 6" key="1">
    <citation type="submission" date="2018-06" db="EMBL/GenBank/DDBJ databases">
        <authorList>
            <consortium name="Pathogen Informatics"/>
            <person name="Doyle S."/>
        </authorList>
    </citation>
    <scope>NUCLEOTIDE SEQUENCE [LARGE SCALE GENOMIC DNA]</scope>
    <source>
        <strain evidence="5 6">NCTC13184</strain>
    </source>
</reference>
<sequence length="518" mass="55642">MNSSSSTSTAQVVIAGAGPTGLMLAAELRLGGVDVVVVEQRASGTVGESRAPGINARSVEIFTQRGLAEKFLSRGKVLPGVLFSGIPMAPHNFDPDWPSALILPQHHTERILTAHAVDLGARFAWSTTVVDLRQDDQGVEVFVDGPAGPSTIRADYLVGTDGGHSTVRRICRIPFPGDEPLSWWVVGDVRLDSPPDGNGVFGRNKHIGTYQISRAEPGWFRLSLMRANPPADRSAPVTLDELREVMHDGLGTDYGLSEARWMSRFSDGFRQVTSYRHGRVFLAGDAGHIHSPIGGQGLNLGIQDAVNLGWKLAAVLNTGAPDTLLDTYHQERHSIAATVLQLTKAQTALIKPGAQNDALRAVVADMITVPDTCLRLSGILSGLDLRYPLGDTHPLLGRRMPNFTLSTDHGTTTVFDLLRPARPLLINFGADGLTGTPAVWADRVDYIEARIDPELTTNSWKLPVFGEVPACDAIFVRPDGHVAWVNPADSPTDPNTLTAALDQWLGTPADSRIAGTVS</sequence>
<dbReference type="Gene3D" id="3.50.50.60">
    <property type="entry name" value="FAD/NAD(P)-binding domain"/>
    <property type="match status" value="1"/>
</dbReference>
<dbReference type="EMBL" id="UGRU01000001">
    <property type="protein sequence ID" value="SUA44825.1"/>
    <property type="molecule type" value="Genomic_DNA"/>
</dbReference>
<dbReference type="InterPro" id="IPR050641">
    <property type="entry name" value="RIFMO-like"/>
</dbReference>
<evidence type="ECO:0000313" key="5">
    <source>
        <dbReference type="EMBL" id="SUA44825.1"/>
    </source>
</evidence>
<keyword evidence="3" id="KW-0274">FAD</keyword>
<name>A0A378WW26_9NOCA</name>
<gene>
    <name evidence="5" type="primary">pcpB_7</name>
    <name evidence="5" type="ORF">NCTC13184_03347</name>
</gene>
<dbReference type="AlphaFoldDB" id="A0A378WW26"/>
<feature type="domain" description="FAD-binding" evidence="4">
    <location>
        <begin position="10"/>
        <end position="342"/>
    </location>
</feature>
<evidence type="ECO:0000259" key="4">
    <source>
        <dbReference type="Pfam" id="PF01494"/>
    </source>
</evidence>
<dbReference type="EC" id="1.14.13.50" evidence="5"/>
<organism evidence="5 6">
    <name type="scientific">Nocardia africana</name>
    <dbReference type="NCBI Taxonomy" id="134964"/>
    <lineage>
        <taxon>Bacteria</taxon>
        <taxon>Bacillati</taxon>
        <taxon>Actinomycetota</taxon>
        <taxon>Actinomycetes</taxon>
        <taxon>Mycobacteriales</taxon>
        <taxon>Nocardiaceae</taxon>
        <taxon>Nocardia</taxon>
    </lineage>
</organism>
<evidence type="ECO:0000256" key="1">
    <source>
        <dbReference type="ARBA" id="ARBA00001974"/>
    </source>
</evidence>
<comment type="cofactor">
    <cofactor evidence="1">
        <name>FAD</name>
        <dbReference type="ChEBI" id="CHEBI:57692"/>
    </cofactor>
</comment>
<dbReference type="RefSeq" id="WP_062965240.1">
    <property type="nucleotide sequence ID" value="NZ_JAJFOE010000001.1"/>
</dbReference>
<dbReference type="GO" id="GO:0071949">
    <property type="term" value="F:FAD binding"/>
    <property type="evidence" value="ECO:0007669"/>
    <property type="project" value="InterPro"/>
</dbReference>
<dbReference type="Gene3D" id="3.40.30.120">
    <property type="match status" value="1"/>
</dbReference>
<dbReference type="Pfam" id="PF21274">
    <property type="entry name" value="Rng_hyd_C"/>
    <property type="match status" value="1"/>
</dbReference>
<keyword evidence="5" id="KW-0560">Oxidoreductase</keyword>
<dbReference type="Gene3D" id="3.30.70.2450">
    <property type="match status" value="1"/>
</dbReference>
<dbReference type="OrthoDB" id="8670884at2"/>
<dbReference type="Proteomes" id="UP000255082">
    <property type="component" value="Unassembled WGS sequence"/>
</dbReference>
<dbReference type="InterPro" id="IPR036188">
    <property type="entry name" value="FAD/NAD-bd_sf"/>
</dbReference>
<dbReference type="PANTHER" id="PTHR43004:SF19">
    <property type="entry name" value="BINDING MONOOXYGENASE, PUTATIVE (JCVI)-RELATED"/>
    <property type="match status" value="1"/>
</dbReference>
<dbReference type="PANTHER" id="PTHR43004">
    <property type="entry name" value="TRK SYSTEM POTASSIUM UPTAKE PROTEIN"/>
    <property type="match status" value="1"/>
</dbReference>
<dbReference type="SUPFAM" id="SSF51905">
    <property type="entry name" value="FAD/NAD(P)-binding domain"/>
    <property type="match status" value="1"/>
</dbReference>